<dbReference type="OrthoDB" id="7276064at2"/>
<dbReference type="AlphaFoldDB" id="A0A4Q0MLY7"/>
<evidence type="ECO:0000313" key="2">
    <source>
        <dbReference type="Proteomes" id="UP000289708"/>
    </source>
</evidence>
<proteinExistence type="predicted"/>
<accession>A0A4Q0MLY7</accession>
<keyword evidence="2" id="KW-1185">Reference proteome</keyword>
<organism evidence="1 2">
    <name type="scientific">Hansschlegelia zhihuaiae</name>
    <dbReference type="NCBI Taxonomy" id="405005"/>
    <lineage>
        <taxon>Bacteria</taxon>
        <taxon>Pseudomonadati</taxon>
        <taxon>Pseudomonadota</taxon>
        <taxon>Alphaproteobacteria</taxon>
        <taxon>Hyphomicrobiales</taxon>
        <taxon>Methylopilaceae</taxon>
        <taxon>Hansschlegelia</taxon>
    </lineage>
</organism>
<comment type="caution">
    <text evidence="1">The sequence shown here is derived from an EMBL/GenBank/DDBJ whole genome shotgun (WGS) entry which is preliminary data.</text>
</comment>
<sequence>MSNSRRLNSDDRDYRLSKLIAEPLPGWKPKSEKVEAFSSDTVGCGLSAVRLFDTGRGDLSFAVSLVASPIAAGMAQSLNAAPGRRIKFDGRSILIDDMGTMTLPLGRIMVTVWGPAPEEDKRALLEILDFRAIERASAPQ</sequence>
<dbReference type="RefSeq" id="WP_128776755.1">
    <property type="nucleotide sequence ID" value="NZ_RYFI01000005.1"/>
</dbReference>
<protein>
    <submittedName>
        <fullName evidence="1">Uncharacterized protein</fullName>
    </submittedName>
</protein>
<dbReference type="Proteomes" id="UP000289708">
    <property type="component" value="Unassembled WGS sequence"/>
</dbReference>
<evidence type="ECO:0000313" key="1">
    <source>
        <dbReference type="EMBL" id="RXF74079.1"/>
    </source>
</evidence>
<reference evidence="1 2" key="1">
    <citation type="submission" date="2018-12" db="EMBL/GenBank/DDBJ databases">
        <title>bacterium Hansschlegelia zhihuaiae S113.</title>
        <authorList>
            <person name="He J."/>
        </authorList>
    </citation>
    <scope>NUCLEOTIDE SEQUENCE [LARGE SCALE GENOMIC DNA]</scope>
    <source>
        <strain evidence="1 2">S 113</strain>
    </source>
</reference>
<gene>
    <name evidence="1" type="ORF">EK403_06820</name>
</gene>
<dbReference type="EMBL" id="RYFI01000005">
    <property type="protein sequence ID" value="RXF74079.1"/>
    <property type="molecule type" value="Genomic_DNA"/>
</dbReference>
<name>A0A4Q0MLY7_9HYPH</name>